<dbReference type="Pfam" id="PF00107">
    <property type="entry name" value="ADH_zinc_N"/>
    <property type="match status" value="1"/>
</dbReference>
<reference evidence="8" key="1">
    <citation type="journal article" date="2021" name="Mol. Plant Microbe Interact.">
        <title>Complete Genome Sequence of the Plant-Pathogenic Fungus Colletotrichum lupini.</title>
        <authorList>
            <person name="Baroncelli R."/>
            <person name="Pensec F."/>
            <person name="Da Lio D."/>
            <person name="Boufleur T."/>
            <person name="Vicente I."/>
            <person name="Sarrocco S."/>
            <person name="Picot A."/>
            <person name="Baraldi E."/>
            <person name="Sukno S."/>
            <person name="Thon M."/>
            <person name="Le Floch G."/>
        </authorList>
    </citation>
    <scope>NUCLEOTIDE SEQUENCE</scope>
    <source>
        <strain evidence="8">IMI 504893</strain>
    </source>
</reference>
<dbReference type="InterPro" id="IPR013154">
    <property type="entry name" value="ADH-like_N"/>
</dbReference>
<dbReference type="RefSeq" id="XP_049147746.1">
    <property type="nucleotide sequence ID" value="XM_049290601.1"/>
</dbReference>
<dbReference type="InterPro" id="IPR002328">
    <property type="entry name" value="ADH_Zn_CS"/>
</dbReference>
<dbReference type="InterPro" id="IPR011032">
    <property type="entry name" value="GroES-like_sf"/>
</dbReference>
<organism evidence="8 9">
    <name type="scientific">Colletotrichum lupini</name>
    <dbReference type="NCBI Taxonomy" id="145971"/>
    <lineage>
        <taxon>Eukaryota</taxon>
        <taxon>Fungi</taxon>
        <taxon>Dikarya</taxon>
        <taxon>Ascomycota</taxon>
        <taxon>Pezizomycotina</taxon>
        <taxon>Sordariomycetes</taxon>
        <taxon>Hypocreomycetidae</taxon>
        <taxon>Glomerellales</taxon>
        <taxon>Glomerellaceae</taxon>
        <taxon>Colletotrichum</taxon>
        <taxon>Colletotrichum acutatum species complex</taxon>
    </lineage>
</organism>
<dbReference type="SMART" id="SM00829">
    <property type="entry name" value="PKS_ER"/>
    <property type="match status" value="1"/>
</dbReference>
<protein>
    <submittedName>
        <fullName evidence="8">Alcohol dehydrogenase GroES domain-containing protein</fullName>
    </submittedName>
</protein>
<dbReference type="Gene3D" id="3.40.50.720">
    <property type="entry name" value="NAD(P)-binding Rossmann-like Domain"/>
    <property type="match status" value="1"/>
</dbReference>
<feature type="domain" description="Enoyl reductase (ER)" evidence="7">
    <location>
        <begin position="62"/>
        <end position="400"/>
    </location>
</feature>
<keyword evidence="3 6" id="KW-0479">Metal-binding</keyword>
<dbReference type="Gene3D" id="3.90.180.10">
    <property type="entry name" value="Medium-chain alcohol dehydrogenases, catalytic domain"/>
    <property type="match status" value="1"/>
</dbReference>
<evidence type="ECO:0000259" key="7">
    <source>
        <dbReference type="SMART" id="SM00829"/>
    </source>
</evidence>
<dbReference type="GO" id="GO:0008270">
    <property type="term" value="F:zinc ion binding"/>
    <property type="evidence" value="ECO:0007669"/>
    <property type="project" value="InterPro"/>
</dbReference>
<dbReference type="AlphaFoldDB" id="A0A9Q8SYY1"/>
<dbReference type="Proteomes" id="UP000830671">
    <property type="component" value="Chromosome 6"/>
</dbReference>
<dbReference type="InterPro" id="IPR013149">
    <property type="entry name" value="ADH-like_C"/>
</dbReference>
<evidence type="ECO:0000313" key="8">
    <source>
        <dbReference type="EMBL" id="UQC86134.1"/>
    </source>
</evidence>
<evidence type="ECO:0000256" key="2">
    <source>
        <dbReference type="ARBA" id="ARBA00008072"/>
    </source>
</evidence>
<comment type="similarity">
    <text evidence="2 6">Belongs to the zinc-containing alcohol dehydrogenase family.</text>
</comment>
<proteinExistence type="inferred from homology"/>
<dbReference type="KEGG" id="clup:CLUP02_11634"/>
<dbReference type="Pfam" id="PF08240">
    <property type="entry name" value="ADH_N"/>
    <property type="match status" value="1"/>
</dbReference>
<dbReference type="GeneID" id="73345611"/>
<sequence length="403" mass="42452">MAATSRAARSFLFRALRSILPAPAASSRATCLSPAFTRTNLSPAGSLLMRHLSTMKALVYDGSNLVSLKDKPLPTISKPTDVIVKVTKTTICGTDLHIRKGDVATCQPGTTLGHEGVGIIHSAGASVTRFKEGDRVLISCISSCATCEYCRRGMYSHCTSGGWILGNTIDGTQAEYVRIPHAESSLHPIPDGADDSSLVMLSDIFPTGLECGVLNGKVQPGGTVAIVGSGPIGLAAIITAQMYSPSQIIAIDMDPKRLDVARQFGATETINSSKADAAAKVKELTEGKGADSVIEAVGIPATFDLCQSLLAPGGILANVGVHGTKVDLHLQNLWDKNISITTRLVDTTTTPMLLKLVQSGKLQPSQLITHRASDFKLGDMEKAYDTFGEASKHGALKVVIDVD</sequence>
<dbReference type="InterPro" id="IPR020843">
    <property type="entry name" value="ER"/>
</dbReference>
<dbReference type="PANTHER" id="PTHR42813">
    <property type="entry name" value="ZINC-TYPE ALCOHOL DEHYDROGENASE-LIKE"/>
    <property type="match status" value="1"/>
</dbReference>
<evidence type="ECO:0000256" key="4">
    <source>
        <dbReference type="ARBA" id="ARBA00022833"/>
    </source>
</evidence>
<dbReference type="EMBL" id="CP019478">
    <property type="protein sequence ID" value="UQC86134.1"/>
    <property type="molecule type" value="Genomic_DNA"/>
</dbReference>
<evidence type="ECO:0000256" key="5">
    <source>
        <dbReference type="ARBA" id="ARBA00023002"/>
    </source>
</evidence>
<dbReference type="SUPFAM" id="SSF51735">
    <property type="entry name" value="NAD(P)-binding Rossmann-fold domains"/>
    <property type="match status" value="1"/>
</dbReference>
<evidence type="ECO:0000256" key="3">
    <source>
        <dbReference type="ARBA" id="ARBA00022723"/>
    </source>
</evidence>
<accession>A0A9Q8SYY1</accession>
<keyword evidence="5" id="KW-0560">Oxidoreductase</keyword>
<keyword evidence="9" id="KW-1185">Reference proteome</keyword>
<evidence type="ECO:0000313" key="9">
    <source>
        <dbReference type="Proteomes" id="UP000830671"/>
    </source>
</evidence>
<keyword evidence="4 6" id="KW-0862">Zinc</keyword>
<dbReference type="SUPFAM" id="SSF50129">
    <property type="entry name" value="GroES-like"/>
    <property type="match status" value="1"/>
</dbReference>
<name>A0A9Q8SYY1_9PEZI</name>
<evidence type="ECO:0000256" key="6">
    <source>
        <dbReference type="RuleBase" id="RU361277"/>
    </source>
</evidence>
<dbReference type="PANTHER" id="PTHR42813:SF4">
    <property type="entry name" value="NADP-DEPENDENT ISOPROPANOL DEHYDROGENASE"/>
    <property type="match status" value="1"/>
</dbReference>
<dbReference type="GO" id="GO:0016491">
    <property type="term" value="F:oxidoreductase activity"/>
    <property type="evidence" value="ECO:0007669"/>
    <property type="project" value="UniProtKB-KW"/>
</dbReference>
<gene>
    <name evidence="8" type="ORF">CLUP02_11634</name>
</gene>
<dbReference type="CDD" id="cd08286">
    <property type="entry name" value="FDH_like_ADH2"/>
    <property type="match status" value="1"/>
</dbReference>
<dbReference type="InterPro" id="IPR036291">
    <property type="entry name" value="NAD(P)-bd_dom_sf"/>
</dbReference>
<comment type="cofactor">
    <cofactor evidence="1 6">
        <name>Zn(2+)</name>
        <dbReference type="ChEBI" id="CHEBI:29105"/>
    </cofactor>
</comment>
<evidence type="ECO:0000256" key="1">
    <source>
        <dbReference type="ARBA" id="ARBA00001947"/>
    </source>
</evidence>
<dbReference type="PROSITE" id="PS00059">
    <property type="entry name" value="ADH_ZINC"/>
    <property type="match status" value="1"/>
</dbReference>